<dbReference type="EMBL" id="AORV01000061">
    <property type="protein sequence ID" value="EMS69965.1"/>
    <property type="molecule type" value="Genomic_DNA"/>
</dbReference>
<evidence type="ECO:0000256" key="3">
    <source>
        <dbReference type="ARBA" id="ARBA00022475"/>
    </source>
</evidence>
<dbReference type="STRING" id="1195236.CTER_4358"/>
<comment type="subcellular location">
    <subcellularLocation>
        <location evidence="1 7">Cell membrane</location>
        <topology evidence="1 7">Multi-pass membrane protein</topology>
    </subcellularLocation>
</comment>
<feature type="transmembrane region" description="Helical" evidence="7">
    <location>
        <begin position="262"/>
        <end position="283"/>
    </location>
</feature>
<proteinExistence type="inferred from homology"/>
<evidence type="ECO:0000256" key="7">
    <source>
        <dbReference type="RuleBase" id="RU363032"/>
    </source>
</evidence>
<keyword evidence="4 7" id="KW-0812">Transmembrane</keyword>
<dbReference type="AlphaFoldDB" id="S0FFU0"/>
<dbReference type="Pfam" id="PF00528">
    <property type="entry name" value="BPD_transp_1"/>
    <property type="match status" value="1"/>
</dbReference>
<feature type="domain" description="ABC transmembrane type-1" evidence="8">
    <location>
        <begin position="97"/>
        <end position="283"/>
    </location>
</feature>
<keyword evidence="5 7" id="KW-1133">Transmembrane helix</keyword>
<evidence type="ECO:0000256" key="6">
    <source>
        <dbReference type="ARBA" id="ARBA00023136"/>
    </source>
</evidence>
<evidence type="ECO:0000256" key="4">
    <source>
        <dbReference type="ARBA" id="ARBA00022692"/>
    </source>
</evidence>
<accession>S0FFU0</accession>
<dbReference type="GO" id="GO:0005886">
    <property type="term" value="C:plasma membrane"/>
    <property type="evidence" value="ECO:0007669"/>
    <property type="project" value="UniProtKB-SubCell"/>
</dbReference>
<gene>
    <name evidence="9" type="ORF">CTER_4358</name>
</gene>
<keyword evidence="9" id="KW-0762">Sugar transport</keyword>
<comment type="caution">
    <text evidence="9">The sequence shown here is derived from an EMBL/GenBank/DDBJ whole genome shotgun (WGS) entry which is preliminary data.</text>
</comment>
<dbReference type="PANTHER" id="PTHR43744:SF12">
    <property type="entry name" value="ABC TRANSPORTER PERMEASE PROTEIN MG189-RELATED"/>
    <property type="match status" value="1"/>
</dbReference>
<reference evidence="9 10" key="1">
    <citation type="journal article" date="2013" name="Genome Announc.">
        <title>Draft Genome Sequence of the Cellulolytic, Mesophilic, Anaerobic Bacterium Clostridium termitidis Strain CT1112 (DSM 5398).</title>
        <authorList>
            <person name="Lal S."/>
            <person name="Ramachandran U."/>
            <person name="Zhang X."/>
            <person name="Munir R."/>
            <person name="Sparling R."/>
            <person name="Levin D.B."/>
        </authorList>
    </citation>
    <scope>NUCLEOTIDE SEQUENCE [LARGE SCALE GENOMIC DNA]</scope>
    <source>
        <strain evidence="9 10">CT1112</strain>
    </source>
</reference>
<dbReference type="PATRIC" id="fig|1195236.3.peg.4538"/>
<dbReference type="PANTHER" id="PTHR43744">
    <property type="entry name" value="ABC TRANSPORTER PERMEASE PROTEIN MG189-RELATED-RELATED"/>
    <property type="match status" value="1"/>
</dbReference>
<sequence>MKAAENFLAGSGTKLKSLVKYIIMLCISAALLFPVVYMLANSFMSSSEVMENYSAVSGAAVEEGRTPGITFSLIPEKVSFMQYYNVLLRKPRFLFMFWNSVIVTLPIMLGQIAVATMAAYAFAKLKFPFSDKIFYIYIIVMMMPYQVTLVPNYIILDRTSLIGSYWSIILPGIFSTFGVFLLRQFMINIPDDYCEAAKIDGAGYWKSLTSILLPQCKGAIASLAILVFIDNWNMVEQPLVFLKDETMHPLSIFLSRINSEDVGIAFACGILYMFPTLLIFLYGENYFIEGIELSGIK</sequence>
<organism evidence="9 10">
    <name type="scientific">Ruminiclostridium cellobioparum subsp. termitidis CT1112</name>
    <dbReference type="NCBI Taxonomy" id="1195236"/>
    <lineage>
        <taxon>Bacteria</taxon>
        <taxon>Bacillati</taxon>
        <taxon>Bacillota</taxon>
        <taxon>Clostridia</taxon>
        <taxon>Eubacteriales</taxon>
        <taxon>Oscillospiraceae</taxon>
        <taxon>Ruminiclostridium</taxon>
    </lineage>
</organism>
<dbReference type="eggNOG" id="COG0395">
    <property type="taxonomic scope" value="Bacteria"/>
</dbReference>
<dbReference type="Proteomes" id="UP000014155">
    <property type="component" value="Unassembled WGS sequence"/>
</dbReference>
<keyword evidence="10" id="KW-1185">Reference proteome</keyword>
<dbReference type="SUPFAM" id="SSF161098">
    <property type="entry name" value="MetI-like"/>
    <property type="match status" value="1"/>
</dbReference>
<dbReference type="Gene3D" id="1.10.3720.10">
    <property type="entry name" value="MetI-like"/>
    <property type="match status" value="1"/>
</dbReference>
<dbReference type="CDD" id="cd06261">
    <property type="entry name" value="TM_PBP2"/>
    <property type="match status" value="1"/>
</dbReference>
<dbReference type="RefSeq" id="WP_004629417.1">
    <property type="nucleotide sequence ID" value="NZ_AORV01000061.1"/>
</dbReference>
<evidence type="ECO:0000256" key="5">
    <source>
        <dbReference type="ARBA" id="ARBA00022989"/>
    </source>
</evidence>
<feature type="transmembrane region" description="Helical" evidence="7">
    <location>
        <begin position="134"/>
        <end position="156"/>
    </location>
</feature>
<keyword evidence="2 7" id="KW-0813">Transport</keyword>
<evidence type="ECO:0000256" key="2">
    <source>
        <dbReference type="ARBA" id="ARBA00022448"/>
    </source>
</evidence>
<evidence type="ECO:0000313" key="10">
    <source>
        <dbReference type="Proteomes" id="UP000014155"/>
    </source>
</evidence>
<comment type="similarity">
    <text evidence="7">Belongs to the binding-protein-dependent transport system permease family.</text>
</comment>
<protein>
    <submittedName>
        <fullName evidence="9">ABC-type sugar transport system, permease component</fullName>
    </submittedName>
</protein>
<keyword evidence="3" id="KW-1003">Cell membrane</keyword>
<feature type="transmembrane region" description="Helical" evidence="7">
    <location>
        <begin position="97"/>
        <end position="122"/>
    </location>
</feature>
<feature type="transmembrane region" description="Helical" evidence="7">
    <location>
        <begin position="21"/>
        <end position="40"/>
    </location>
</feature>
<feature type="transmembrane region" description="Helical" evidence="7">
    <location>
        <begin position="162"/>
        <end position="182"/>
    </location>
</feature>
<dbReference type="PROSITE" id="PS50928">
    <property type="entry name" value="ABC_TM1"/>
    <property type="match status" value="1"/>
</dbReference>
<dbReference type="InterPro" id="IPR000515">
    <property type="entry name" value="MetI-like"/>
</dbReference>
<evidence type="ECO:0000313" key="9">
    <source>
        <dbReference type="EMBL" id="EMS69965.1"/>
    </source>
</evidence>
<evidence type="ECO:0000256" key="1">
    <source>
        <dbReference type="ARBA" id="ARBA00004651"/>
    </source>
</evidence>
<dbReference type="InterPro" id="IPR035906">
    <property type="entry name" value="MetI-like_sf"/>
</dbReference>
<keyword evidence="6 7" id="KW-0472">Membrane</keyword>
<evidence type="ECO:0000259" key="8">
    <source>
        <dbReference type="PROSITE" id="PS50928"/>
    </source>
</evidence>
<name>S0FFU0_RUMCE</name>
<dbReference type="GO" id="GO:0055085">
    <property type="term" value="P:transmembrane transport"/>
    <property type="evidence" value="ECO:0007669"/>
    <property type="project" value="InterPro"/>
</dbReference>